<dbReference type="AlphaFoldDB" id="A0A803T9E3"/>
<evidence type="ECO:0000313" key="4">
    <source>
        <dbReference type="Proteomes" id="UP000001646"/>
    </source>
</evidence>
<dbReference type="InParanoid" id="A0A803T9E3"/>
<dbReference type="SUPFAM" id="SSF56219">
    <property type="entry name" value="DNase I-like"/>
    <property type="match status" value="1"/>
</dbReference>
<feature type="compositionally biased region" description="Basic and acidic residues" evidence="1">
    <location>
        <begin position="9"/>
        <end position="19"/>
    </location>
</feature>
<dbReference type="InterPro" id="IPR036691">
    <property type="entry name" value="Endo/exonu/phosph_ase_sf"/>
</dbReference>
<dbReference type="GeneTree" id="ENSGT00390000018141"/>
<feature type="compositionally biased region" description="Basic and acidic residues" evidence="1">
    <location>
        <begin position="88"/>
        <end position="103"/>
    </location>
</feature>
<accession>A0A803T9E3</accession>
<dbReference type="Gene3D" id="3.60.10.10">
    <property type="entry name" value="Endonuclease/exonuclease/phosphatase"/>
    <property type="match status" value="1"/>
</dbReference>
<dbReference type="PANTHER" id="PTHR23227">
    <property type="entry name" value="BUCENTAUR RELATED"/>
    <property type="match status" value="1"/>
</dbReference>
<reference evidence="3" key="2">
    <citation type="submission" date="2025-08" db="UniProtKB">
        <authorList>
            <consortium name="Ensembl"/>
        </authorList>
    </citation>
    <scope>IDENTIFICATION</scope>
</reference>
<organism evidence="3 4">
    <name type="scientific">Anolis carolinensis</name>
    <name type="common">Green anole</name>
    <name type="synonym">American chameleon</name>
    <dbReference type="NCBI Taxonomy" id="28377"/>
    <lineage>
        <taxon>Eukaryota</taxon>
        <taxon>Metazoa</taxon>
        <taxon>Chordata</taxon>
        <taxon>Craniata</taxon>
        <taxon>Vertebrata</taxon>
        <taxon>Euteleostomi</taxon>
        <taxon>Lepidosauria</taxon>
        <taxon>Squamata</taxon>
        <taxon>Bifurcata</taxon>
        <taxon>Unidentata</taxon>
        <taxon>Episquamata</taxon>
        <taxon>Toxicofera</taxon>
        <taxon>Iguania</taxon>
        <taxon>Dactyloidae</taxon>
        <taxon>Anolis</taxon>
    </lineage>
</organism>
<evidence type="ECO:0000313" key="3">
    <source>
        <dbReference type="Ensembl" id="ENSACAP00000031833.1"/>
    </source>
</evidence>
<reference evidence="3" key="3">
    <citation type="submission" date="2025-09" db="UniProtKB">
        <authorList>
            <consortium name="Ensembl"/>
        </authorList>
    </citation>
    <scope>IDENTIFICATION</scope>
</reference>
<protein>
    <recommendedName>
        <fullName evidence="2">Endonuclease/exonuclease/phosphatase domain-containing protein</fullName>
    </recommendedName>
</protein>
<dbReference type="PANTHER" id="PTHR23227:SF85">
    <property type="entry name" value="CRANIOFACIAL DEVELOPMENT PROTEIN 2"/>
    <property type="match status" value="1"/>
</dbReference>
<name>A0A803T9E3_ANOCA</name>
<dbReference type="Proteomes" id="UP000001646">
    <property type="component" value="Unplaced"/>
</dbReference>
<dbReference type="InterPro" id="IPR005135">
    <property type="entry name" value="Endo/exonuclease/phosphatase"/>
</dbReference>
<keyword evidence="4" id="KW-1185">Reference proteome</keyword>
<dbReference type="CDD" id="cd09076">
    <property type="entry name" value="L1-EN"/>
    <property type="match status" value="1"/>
</dbReference>
<evidence type="ECO:0000259" key="2">
    <source>
        <dbReference type="Pfam" id="PF03372"/>
    </source>
</evidence>
<dbReference type="GO" id="GO:0003824">
    <property type="term" value="F:catalytic activity"/>
    <property type="evidence" value="ECO:0007669"/>
    <property type="project" value="InterPro"/>
</dbReference>
<feature type="compositionally biased region" description="Polar residues" evidence="1">
    <location>
        <begin position="63"/>
        <end position="77"/>
    </location>
</feature>
<feature type="domain" description="Endonuclease/exonuclease/phosphatase" evidence="2">
    <location>
        <begin position="115"/>
        <end position="343"/>
    </location>
</feature>
<evidence type="ECO:0000256" key="1">
    <source>
        <dbReference type="SAM" id="MobiDB-lite"/>
    </source>
</evidence>
<dbReference type="Ensembl" id="ENSACAT00000043077.1">
    <property type="protein sequence ID" value="ENSACAP00000031833.1"/>
    <property type="gene ID" value="ENSACAG00000038379.1"/>
</dbReference>
<feature type="compositionally biased region" description="Basic and acidic residues" evidence="1">
    <location>
        <begin position="53"/>
        <end position="62"/>
    </location>
</feature>
<dbReference type="Pfam" id="PF03372">
    <property type="entry name" value="Exo_endo_phos"/>
    <property type="match status" value="1"/>
</dbReference>
<feature type="region of interest" description="Disordered" evidence="1">
    <location>
        <begin position="1"/>
        <end position="103"/>
    </location>
</feature>
<reference evidence="3" key="1">
    <citation type="submission" date="2009-12" db="EMBL/GenBank/DDBJ databases">
        <title>The Genome Sequence of Anolis carolinensis (Green Anole Lizard).</title>
        <authorList>
            <consortium name="The Genome Sequencing Platform"/>
            <person name="Di Palma F."/>
            <person name="Alfoldi J."/>
            <person name="Heiman D."/>
            <person name="Young S."/>
            <person name="Grabherr M."/>
            <person name="Johnson J."/>
            <person name="Lander E.S."/>
            <person name="Lindblad-Toh K."/>
        </authorList>
    </citation>
    <scope>NUCLEOTIDE SEQUENCE [LARGE SCALE GENOMIC DNA]</scope>
    <source>
        <strain evidence="3">JBL SC #1</strain>
    </source>
</reference>
<dbReference type="InterPro" id="IPR027124">
    <property type="entry name" value="Swc5/CFDP1/2"/>
</dbReference>
<sequence length="465" mass="53341">MSYTVQGHPRWEGNGREVRPGTIPGEGNGNPPQYSCHENYIDQYNQRNVGIPSEDRPPRSEDGQNATGEEQGTSPSSPRCVDAVSSKPEGKLMADDAGGEGRIRCSKNQHTIGIWNVRSMSQGKLDVVIGEMPRLKIDILGVSELKWTGMGHFTKDDHQIYYCGQEEHRRNEVAFIINNKVAKAVIGYNPKNDRMISIRVQGKPFNITVIQIYAPTTAAEEAELGKFYEDMQHLVDNTPKRDIILITGDWNAKVGSQMITGITGKHGLGQQNEVRRRQIEFCQENSMCITNTLFQQPKRWLYTWTSPDGQHRNQIDYILCSQRWRTSIQSVKTRRGADCSSDHKLLITKFRIRLKRMGKIHRPIRYDLTNIPSEYAVEVKNRFQGLDLINRVPEELWTEVHNIVQEVATKYIPKKKKTKKARWLSVETLEVAQERRKAKGNSNRGRYAQLNAQFQRLARRDKELQ</sequence>
<proteinExistence type="predicted"/>